<feature type="transmembrane region" description="Helical" evidence="3">
    <location>
        <begin position="118"/>
        <end position="139"/>
    </location>
</feature>
<evidence type="ECO:0008006" key="5">
    <source>
        <dbReference type="Google" id="ProtNLM"/>
    </source>
</evidence>
<accession>E4YRY6</accession>
<dbReference type="GO" id="GO:0016323">
    <property type="term" value="C:basolateral plasma membrane"/>
    <property type="evidence" value="ECO:0007669"/>
    <property type="project" value="TreeGrafter"/>
</dbReference>
<feature type="region of interest" description="Disordered" evidence="2">
    <location>
        <begin position="1"/>
        <end position="20"/>
    </location>
</feature>
<feature type="transmembrane region" description="Helical" evidence="3">
    <location>
        <begin position="48"/>
        <end position="74"/>
    </location>
</feature>
<evidence type="ECO:0000313" key="4">
    <source>
        <dbReference type="EMBL" id="CBY38228.1"/>
    </source>
</evidence>
<dbReference type="GO" id="GO:0043252">
    <property type="term" value="P:sodium-independent organic anion transport"/>
    <property type="evidence" value="ECO:0007669"/>
    <property type="project" value="TreeGrafter"/>
</dbReference>
<keyword evidence="3" id="KW-0812">Transmembrane</keyword>
<dbReference type="GO" id="GO:0015347">
    <property type="term" value="F:sodium-independent organic anion transmembrane transporter activity"/>
    <property type="evidence" value="ECO:0007669"/>
    <property type="project" value="TreeGrafter"/>
</dbReference>
<name>E4YRY6_OIKDI</name>
<dbReference type="PANTHER" id="PTHR11388">
    <property type="entry name" value="ORGANIC ANION TRANSPORTER"/>
    <property type="match status" value="1"/>
</dbReference>
<proteinExistence type="predicted"/>
<reference evidence="4" key="1">
    <citation type="journal article" date="2010" name="Science">
        <title>Plasticity of animal genome architecture unmasked by rapid evolution of a pelagic tunicate.</title>
        <authorList>
            <person name="Denoeud F."/>
            <person name="Henriet S."/>
            <person name="Mungpakdee S."/>
            <person name="Aury J.M."/>
            <person name="Da Silva C."/>
            <person name="Brinkmann H."/>
            <person name="Mikhaleva J."/>
            <person name="Olsen L.C."/>
            <person name="Jubin C."/>
            <person name="Canestro C."/>
            <person name="Bouquet J.M."/>
            <person name="Danks G."/>
            <person name="Poulain J."/>
            <person name="Campsteijn C."/>
            <person name="Adamski M."/>
            <person name="Cross I."/>
            <person name="Yadetie F."/>
            <person name="Muffato M."/>
            <person name="Louis A."/>
            <person name="Butcher S."/>
            <person name="Tsagkogeorga G."/>
            <person name="Konrad A."/>
            <person name="Singh S."/>
            <person name="Jensen M.F."/>
            <person name="Cong E.H."/>
            <person name="Eikeseth-Otteraa H."/>
            <person name="Noel B."/>
            <person name="Anthouard V."/>
            <person name="Porcel B.M."/>
            <person name="Kachouri-Lafond R."/>
            <person name="Nishino A."/>
            <person name="Ugolini M."/>
            <person name="Chourrout P."/>
            <person name="Nishida H."/>
            <person name="Aasland R."/>
            <person name="Huzurbazar S."/>
            <person name="Westhof E."/>
            <person name="Delsuc F."/>
            <person name="Lehrach H."/>
            <person name="Reinhardt R."/>
            <person name="Weissenbach J."/>
            <person name="Roy S.W."/>
            <person name="Artiguenave F."/>
            <person name="Postlethwait J.H."/>
            <person name="Manak J.R."/>
            <person name="Thompson E.M."/>
            <person name="Jaillon O."/>
            <person name="Du Pasquier L."/>
            <person name="Boudinot P."/>
            <person name="Liberles D.A."/>
            <person name="Volff J.N."/>
            <person name="Philippe H."/>
            <person name="Lenhard B."/>
            <person name="Roest Crollius H."/>
            <person name="Wincker P."/>
            <person name="Chourrout D."/>
        </authorList>
    </citation>
    <scope>NUCLEOTIDE SEQUENCE [LARGE SCALE GENOMIC DNA]</scope>
</reference>
<dbReference type="InterPro" id="IPR004156">
    <property type="entry name" value="OATP"/>
</dbReference>
<dbReference type="PANTHER" id="PTHR11388:SF160">
    <property type="entry name" value="SOLUTE CARRIER ORGANIC ANION TRANSPORTER FAMILY MEMBER"/>
    <property type="match status" value="1"/>
</dbReference>
<dbReference type="InterPro" id="IPR036259">
    <property type="entry name" value="MFS_trans_sf"/>
</dbReference>
<dbReference type="AlphaFoldDB" id="E4YRY6"/>
<gene>
    <name evidence="4" type="ORF">GSOID_T00031740001</name>
</gene>
<organism evidence="4">
    <name type="scientific">Oikopleura dioica</name>
    <name type="common">Tunicate</name>
    <dbReference type="NCBI Taxonomy" id="34765"/>
    <lineage>
        <taxon>Eukaryota</taxon>
        <taxon>Metazoa</taxon>
        <taxon>Chordata</taxon>
        <taxon>Tunicata</taxon>
        <taxon>Appendicularia</taxon>
        <taxon>Copelata</taxon>
        <taxon>Oikopleuridae</taxon>
        <taxon>Oikopleura</taxon>
    </lineage>
</organism>
<evidence type="ECO:0000256" key="2">
    <source>
        <dbReference type="SAM" id="MobiDB-lite"/>
    </source>
</evidence>
<keyword evidence="3" id="KW-1133">Transmembrane helix</keyword>
<dbReference type="EMBL" id="FN655163">
    <property type="protein sequence ID" value="CBY38228.1"/>
    <property type="molecule type" value="Genomic_DNA"/>
</dbReference>
<evidence type="ECO:0000256" key="1">
    <source>
        <dbReference type="ARBA" id="ARBA00023157"/>
    </source>
</evidence>
<dbReference type="Proteomes" id="UP000011014">
    <property type="component" value="Unassembled WGS sequence"/>
</dbReference>
<keyword evidence="1" id="KW-1015">Disulfide bond</keyword>
<keyword evidence="3" id="KW-0472">Membrane</keyword>
<evidence type="ECO:0000256" key="3">
    <source>
        <dbReference type="SAM" id="Phobius"/>
    </source>
</evidence>
<protein>
    <recommendedName>
        <fullName evidence="5">Major facilitator superfamily (MFS) profile domain-containing protein</fullName>
    </recommendedName>
</protein>
<feature type="transmembrane region" description="Helical" evidence="3">
    <location>
        <begin position="86"/>
        <end position="106"/>
    </location>
</feature>
<dbReference type="SUPFAM" id="SSF103473">
    <property type="entry name" value="MFS general substrate transporter"/>
    <property type="match status" value="1"/>
</dbReference>
<sequence length="185" mass="20836">MDEKAEYNDNQKESEKHKQRLEELGLSDEGPYAFGRIVPSCLQCVNKLAVFSFSLAVMCVFQGATVNGFVNISISTLEKRFGFESWMTGLMAVSYDIGFVLISFYVTHVLVKGHIPRVITIGFFTLGCGSVLFALPHFLTGDYEYSSGDIKDLCDDPEDCVESESKEKVRKTDRIELSICYLDFF</sequence>
<dbReference type="Pfam" id="PF03137">
    <property type="entry name" value="OATP"/>
    <property type="match status" value="1"/>
</dbReference>